<dbReference type="Proteomes" id="UP000035548">
    <property type="component" value="Chromosome"/>
</dbReference>
<dbReference type="AlphaFoldDB" id="A0A0G3HFL5"/>
<accession>A0A0G3HFL5</accession>
<reference evidence="1 2" key="1">
    <citation type="journal article" date="2015" name="Genome Announc.">
        <title>Virulence Factor Genes Detected in the Complete Genome Sequence of Corynebacterium uterequi DSM 45634, Isolated from the Uterus of a Maiden Mare.</title>
        <authorList>
            <person name="Ruckert C."/>
            <person name="Kriete M."/>
            <person name="Jaenicke S."/>
            <person name="Winkler A."/>
            <person name="Tauch A."/>
        </authorList>
    </citation>
    <scope>NUCLEOTIDE SEQUENCE [LARGE SCALE GENOMIC DNA]</scope>
    <source>
        <strain evidence="1 2">DSM 45634</strain>
    </source>
</reference>
<proteinExistence type="predicted"/>
<keyword evidence="2" id="KW-1185">Reference proteome</keyword>
<dbReference type="RefSeq" id="WP_269079419.1">
    <property type="nucleotide sequence ID" value="NZ_CP011546.1"/>
</dbReference>
<organism evidence="1 2">
    <name type="scientific">Corynebacterium uterequi</name>
    <dbReference type="NCBI Taxonomy" id="1072256"/>
    <lineage>
        <taxon>Bacteria</taxon>
        <taxon>Bacillati</taxon>
        <taxon>Actinomycetota</taxon>
        <taxon>Actinomycetes</taxon>
        <taxon>Mycobacteriales</taxon>
        <taxon>Corynebacteriaceae</taxon>
        <taxon>Corynebacterium</taxon>
    </lineage>
</organism>
<dbReference type="STRING" id="1072256.CUTER_03575"/>
<protein>
    <submittedName>
        <fullName evidence="1">Uncharacterized protein</fullName>
    </submittedName>
</protein>
<dbReference type="PATRIC" id="fig|1072256.5.peg.710"/>
<dbReference type="KEGG" id="cut:CUTER_03575"/>
<gene>
    <name evidence="1" type="ORF">CUTER_03575</name>
</gene>
<dbReference type="EMBL" id="CP011546">
    <property type="protein sequence ID" value="AKK10723.1"/>
    <property type="molecule type" value="Genomic_DNA"/>
</dbReference>
<evidence type="ECO:0000313" key="2">
    <source>
        <dbReference type="Proteomes" id="UP000035548"/>
    </source>
</evidence>
<name>A0A0G3HFL5_9CORY</name>
<reference evidence="2" key="2">
    <citation type="submission" date="2015-05" db="EMBL/GenBank/DDBJ databases">
        <title>Complete genome sequence of Corynebacterium uterequi DSM 45634, isolated from the uterus of a maiden mare.</title>
        <authorList>
            <person name="Ruckert C."/>
            <person name="Albersmeier A."/>
            <person name="Winkler A."/>
            <person name="Tauch A."/>
        </authorList>
    </citation>
    <scope>NUCLEOTIDE SEQUENCE [LARGE SCALE GENOMIC DNA]</scope>
    <source>
        <strain evidence="2">DSM 45634</strain>
    </source>
</reference>
<evidence type="ECO:0000313" key="1">
    <source>
        <dbReference type="EMBL" id="AKK10723.1"/>
    </source>
</evidence>
<sequence length="44" mass="4999">MKITAVLTSLVVLSQLFVGLTDITNREPGFRYTCKAYPMLAWCF</sequence>